<proteinExistence type="predicted"/>
<accession>A0A0Q3HZ20</accession>
<gene>
    <name evidence="3" type="ORF">ARD30_24835</name>
    <name evidence="4" type="ORF">SAMN05660750_01803</name>
</gene>
<keyword evidence="1" id="KW-1133">Transmembrane helix</keyword>
<keyword evidence="5" id="KW-1185">Reference proteome</keyword>
<reference evidence="3 5" key="1">
    <citation type="submission" date="2015-10" db="EMBL/GenBank/DDBJ databases">
        <title>Draft genome of Bosea thiooxidans.</title>
        <authorList>
            <person name="Wang X."/>
        </authorList>
    </citation>
    <scope>NUCLEOTIDE SEQUENCE [LARGE SCALE GENOMIC DNA]</scope>
    <source>
        <strain evidence="3 5">CGMCC 9174</strain>
    </source>
</reference>
<evidence type="ECO:0000313" key="4">
    <source>
        <dbReference type="EMBL" id="SKB67720.1"/>
    </source>
</evidence>
<protein>
    <recommendedName>
        <fullName evidence="7">TIGR02186 family protein</fullName>
    </recommendedName>
</protein>
<feature type="signal peptide" evidence="2">
    <location>
        <begin position="1"/>
        <end position="22"/>
    </location>
</feature>
<keyword evidence="1" id="KW-0812">Transmembrane</keyword>
<keyword evidence="1" id="KW-0472">Membrane</keyword>
<keyword evidence="2" id="KW-0732">Signal</keyword>
<name>A0A0Q3HZ20_9HYPH</name>
<dbReference type="STRING" id="53254.SAMN05660750_01803"/>
<dbReference type="Proteomes" id="UP000190130">
    <property type="component" value="Unassembled WGS sequence"/>
</dbReference>
<feature type="chain" id="PRO_5014520332" description="TIGR02186 family protein" evidence="2">
    <location>
        <begin position="23"/>
        <end position="256"/>
    </location>
</feature>
<reference evidence="4 6" key="2">
    <citation type="submission" date="2017-02" db="EMBL/GenBank/DDBJ databases">
        <authorList>
            <person name="Peterson S.W."/>
        </authorList>
    </citation>
    <scope>NUCLEOTIDE SEQUENCE [LARGE SCALE GENOMIC DNA]</scope>
    <source>
        <strain evidence="4 6">DSM 9653</strain>
    </source>
</reference>
<dbReference type="AlphaFoldDB" id="A0A0Q3HZ20"/>
<dbReference type="RefSeq" id="WP_055730891.1">
    <property type="nucleotide sequence ID" value="NZ_FUYX01000004.1"/>
</dbReference>
<evidence type="ECO:0000313" key="6">
    <source>
        <dbReference type="Proteomes" id="UP000190130"/>
    </source>
</evidence>
<dbReference type="InterPro" id="IPR019088">
    <property type="entry name" value="CHP02186-rel_TM"/>
</dbReference>
<dbReference type="EMBL" id="FUYX01000004">
    <property type="protein sequence ID" value="SKB67720.1"/>
    <property type="molecule type" value="Genomic_DNA"/>
</dbReference>
<dbReference type="Pfam" id="PF09608">
    <property type="entry name" value="Alph_Pro_TM"/>
    <property type="match status" value="1"/>
</dbReference>
<dbReference type="Proteomes" id="UP000051562">
    <property type="component" value="Unassembled WGS sequence"/>
</dbReference>
<feature type="transmembrane region" description="Helical" evidence="1">
    <location>
        <begin position="230"/>
        <end position="253"/>
    </location>
</feature>
<organism evidence="3 5">
    <name type="scientific">Bosea thiooxidans</name>
    <dbReference type="NCBI Taxonomy" id="53254"/>
    <lineage>
        <taxon>Bacteria</taxon>
        <taxon>Pseudomonadati</taxon>
        <taxon>Pseudomonadota</taxon>
        <taxon>Alphaproteobacteria</taxon>
        <taxon>Hyphomicrobiales</taxon>
        <taxon>Boseaceae</taxon>
        <taxon>Bosea</taxon>
    </lineage>
</organism>
<dbReference type="OrthoDB" id="9815212at2"/>
<evidence type="ECO:0008006" key="7">
    <source>
        <dbReference type="Google" id="ProtNLM"/>
    </source>
</evidence>
<evidence type="ECO:0000256" key="2">
    <source>
        <dbReference type="SAM" id="SignalP"/>
    </source>
</evidence>
<evidence type="ECO:0000313" key="3">
    <source>
        <dbReference type="EMBL" id="KQK27813.1"/>
    </source>
</evidence>
<evidence type="ECO:0000256" key="1">
    <source>
        <dbReference type="SAM" id="Phobius"/>
    </source>
</evidence>
<sequence length="256" mass="28283">MKRLLVLLALLAAGLCPAGARAEALIAAMSSHQIQITSNYTGSQLTVFGLVERDGRTVARGDPYDIIITVRGPRRMLLVREKERLGPIWINRTQRRFPDNPVFLLVASNRPISEMMSLETAQRDRIGLANAERPSGSWVDLDPSSRRFRESLVRIMQAKDLYGYAERGVTFLSNALFSAPVEIPATAPTGSYTVDIVLYSGGVPLARQQTNFEVIKTGIEQRLASGAYDWALLYGLATVLLALFLGWGASVIFRRD</sequence>
<dbReference type="EMBL" id="LMAR01000092">
    <property type="protein sequence ID" value="KQK27813.1"/>
    <property type="molecule type" value="Genomic_DNA"/>
</dbReference>
<evidence type="ECO:0000313" key="5">
    <source>
        <dbReference type="Proteomes" id="UP000051562"/>
    </source>
</evidence>